<dbReference type="eggNOG" id="COG2508">
    <property type="taxonomic scope" value="Bacteria"/>
</dbReference>
<dbReference type="InterPro" id="IPR041522">
    <property type="entry name" value="CdaR_GGDEF"/>
</dbReference>
<dbReference type="Pfam" id="PF17853">
    <property type="entry name" value="GGDEF_2"/>
    <property type="match status" value="1"/>
</dbReference>
<evidence type="ECO:0000313" key="5">
    <source>
        <dbReference type="Proteomes" id="UP000004184"/>
    </source>
</evidence>
<evidence type="ECO:0000259" key="2">
    <source>
        <dbReference type="Pfam" id="PF13556"/>
    </source>
</evidence>
<accession>D9XAD0</accession>
<dbReference type="EMBL" id="GG657757">
    <property type="protein sequence ID" value="EFL36520.1"/>
    <property type="molecule type" value="Genomic_DNA"/>
</dbReference>
<dbReference type="AlphaFoldDB" id="D9XAD0"/>
<dbReference type="InterPro" id="IPR051448">
    <property type="entry name" value="CdaR-like_regulators"/>
</dbReference>
<evidence type="ECO:0000256" key="1">
    <source>
        <dbReference type="ARBA" id="ARBA00006754"/>
    </source>
</evidence>
<protein>
    <submittedName>
        <fullName evidence="4">Regulator</fullName>
    </submittedName>
</protein>
<dbReference type="RefSeq" id="WP_003994670.1">
    <property type="nucleotide sequence ID" value="NZ_GG657757.1"/>
</dbReference>
<comment type="similarity">
    <text evidence="1">Belongs to the CdaR family.</text>
</comment>
<gene>
    <name evidence="4" type="ORF">SSQG_07038</name>
</gene>
<proteinExistence type="inferred from homology"/>
<organism evidence="4 5">
    <name type="scientific">Streptomyces viridochromogenes (strain DSM 40736 / JCM 4977 / BCRC 1201 / Tue 494)</name>
    <dbReference type="NCBI Taxonomy" id="591159"/>
    <lineage>
        <taxon>Bacteria</taxon>
        <taxon>Bacillati</taxon>
        <taxon>Actinomycetota</taxon>
        <taxon>Actinomycetes</taxon>
        <taxon>Kitasatosporales</taxon>
        <taxon>Streptomycetaceae</taxon>
        <taxon>Streptomyces</taxon>
    </lineage>
</organism>
<reference evidence="5" key="1">
    <citation type="submission" date="2009-02" db="EMBL/GenBank/DDBJ databases">
        <title>Annotation of Streptomyces viridochromogenes strain DSM 40736.</title>
        <authorList>
            <consortium name="The Broad Institute Genome Sequencing Platform"/>
            <consortium name="Broad Institute Microbial Sequencing Center"/>
            <person name="Fischbach M."/>
            <person name="Godfrey P."/>
            <person name="Ward D."/>
            <person name="Young S."/>
            <person name="Zeng Q."/>
            <person name="Koehrsen M."/>
            <person name="Alvarado L."/>
            <person name="Berlin A.M."/>
            <person name="Bochicchio J."/>
            <person name="Borenstein D."/>
            <person name="Chapman S.B."/>
            <person name="Chen Z."/>
            <person name="Engels R."/>
            <person name="Freedman E."/>
            <person name="Gellesch M."/>
            <person name="Goldberg J."/>
            <person name="Griggs A."/>
            <person name="Gujja S."/>
            <person name="Heilman E.R."/>
            <person name="Heiman D.I."/>
            <person name="Hepburn T.A."/>
            <person name="Howarth C."/>
            <person name="Jen D."/>
            <person name="Larson L."/>
            <person name="Lewis B."/>
            <person name="Mehta T."/>
            <person name="Park D."/>
            <person name="Pearson M."/>
            <person name="Richards J."/>
            <person name="Roberts A."/>
            <person name="Saif S."/>
            <person name="Shea T.D."/>
            <person name="Shenoy N."/>
            <person name="Sisk P."/>
            <person name="Stolte C."/>
            <person name="Sykes S.N."/>
            <person name="Thomson T."/>
            <person name="Walk T."/>
            <person name="White J."/>
            <person name="Yandava C."/>
            <person name="Straight P."/>
            <person name="Clardy J."/>
            <person name="Hung D."/>
            <person name="Kolter R."/>
            <person name="Mekalanos J."/>
            <person name="Walker S."/>
            <person name="Walsh C.T."/>
            <person name="Wieland-Brown L.C."/>
            <person name="Haas B."/>
            <person name="Nusbaum C."/>
            <person name="Birren B."/>
        </authorList>
    </citation>
    <scope>NUCLEOTIDE SEQUENCE [LARGE SCALE GENOMIC DNA]</scope>
    <source>
        <strain evidence="5">DSM 40736 / JCM 4977 / BCRC 1201 / Tue 494</strain>
    </source>
</reference>
<sequence length="358" mass="38758">MLPRLELPVHALREAACHGRGRGMSCAQCRRRTTEPPNGSSACGRSMSLQTRCFARLIAVAPSTFRSAAAWPAGPASADSVLAAVQQVTDAFAEGFERAQRQAVRQEEAARREFIDDLLYGRSDLGRLAERAERFGLRLSHAHAVAVAEGPTAYEEGDPVPRQVERALISRFGDRSILLTTKDGRLLCIAPGPQDEVLAHFAKQAHAATDGGRVAIGRPQPGPGGVVHSYEEALNALELAERLELEDPVLRAADLLVYPVLTRDRQAMAELVLATLGPLTTARGGPQPLLDTLTAYFDSGCVAAEAARRLTLSVRALTYRLERIHKLTGANPADPAHRYMLQTAVIGARLLDWPTEEL</sequence>
<keyword evidence="5" id="KW-1185">Reference proteome</keyword>
<dbReference type="HOGENOM" id="CLU_039160_0_0_11"/>
<feature type="domain" description="CdaR GGDEF-like" evidence="3">
    <location>
        <begin position="121"/>
        <end position="239"/>
    </location>
</feature>
<dbReference type="Gene3D" id="1.10.10.2840">
    <property type="entry name" value="PucR C-terminal helix-turn-helix domain"/>
    <property type="match status" value="1"/>
</dbReference>
<dbReference type="STRING" id="591159.SSQG_07038"/>
<name>D9XAD0_STRVT</name>
<dbReference type="Pfam" id="PF13556">
    <property type="entry name" value="HTH_30"/>
    <property type="match status" value="1"/>
</dbReference>
<dbReference type="Proteomes" id="UP000004184">
    <property type="component" value="Unassembled WGS sequence"/>
</dbReference>
<dbReference type="PANTHER" id="PTHR33744:SF1">
    <property type="entry name" value="DNA-BINDING TRANSCRIPTIONAL ACTIVATOR ADER"/>
    <property type="match status" value="1"/>
</dbReference>
<evidence type="ECO:0000259" key="3">
    <source>
        <dbReference type="Pfam" id="PF17853"/>
    </source>
</evidence>
<evidence type="ECO:0000313" key="4">
    <source>
        <dbReference type="EMBL" id="EFL36520.1"/>
    </source>
</evidence>
<feature type="domain" description="PucR C-terminal helix-turn-helix" evidence="2">
    <location>
        <begin position="289"/>
        <end position="345"/>
    </location>
</feature>
<dbReference type="PANTHER" id="PTHR33744">
    <property type="entry name" value="CARBOHYDRATE DIACID REGULATOR"/>
    <property type="match status" value="1"/>
</dbReference>
<dbReference type="InterPro" id="IPR042070">
    <property type="entry name" value="PucR_C-HTH_sf"/>
</dbReference>
<dbReference type="InterPro" id="IPR025736">
    <property type="entry name" value="PucR_C-HTH_dom"/>
</dbReference>